<evidence type="ECO:0000259" key="2">
    <source>
        <dbReference type="Pfam" id="PF14016"/>
    </source>
</evidence>
<evidence type="ECO:0000313" key="3">
    <source>
        <dbReference type="EMBL" id="GAA0596198.1"/>
    </source>
</evidence>
<dbReference type="Proteomes" id="UP001500668">
    <property type="component" value="Unassembled WGS sequence"/>
</dbReference>
<organism evidence="3 4">
    <name type="scientific">Streptomyces crystallinus</name>
    <dbReference type="NCBI Taxonomy" id="68191"/>
    <lineage>
        <taxon>Bacteria</taxon>
        <taxon>Bacillati</taxon>
        <taxon>Actinomycetota</taxon>
        <taxon>Actinomycetes</taxon>
        <taxon>Kitasatosporales</taxon>
        <taxon>Streptomycetaceae</taxon>
        <taxon>Streptomyces</taxon>
    </lineage>
</organism>
<evidence type="ECO:0000256" key="1">
    <source>
        <dbReference type="SAM" id="MobiDB-lite"/>
    </source>
</evidence>
<gene>
    <name evidence="3" type="ORF">GCM10010394_27160</name>
</gene>
<feature type="compositionally biased region" description="Low complexity" evidence="1">
    <location>
        <begin position="46"/>
        <end position="59"/>
    </location>
</feature>
<sequence length="225" mass="22743">MCGQSRHVEYEGEEPTVSRPRILPPAVAVVAAALMLSGCGDGGSGKTAATGAAPSASASGAGGTSGGTAPSPSKPAATGSAGASAASDGRCRTAGLGFAIVPASRAKNPNLQYALTVTLTNKGATTCVLNGYPGVDLVGPLTWSLVRQTAERPHRVTVRPGATTTFTIYYLPYTQGSGNEFRPTRMVVTPPGETHSHTLRWPVGSILLQDGATHPGTYVSPVGAK</sequence>
<feature type="region of interest" description="Disordered" evidence="1">
    <location>
        <begin position="45"/>
        <end position="86"/>
    </location>
</feature>
<feature type="domain" description="DUF4232" evidence="2">
    <location>
        <begin position="91"/>
        <end position="205"/>
    </location>
</feature>
<keyword evidence="4" id="KW-1185">Reference proteome</keyword>
<comment type="caution">
    <text evidence="3">The sequence shown here is derived from an EMBL/GenBank/DDBJ whole genome shotgun (WGS) entry which is preliminary data.</text>
</comment>
<protein>
    <recommendedName>
        <fullName evidence="2">DUF4232 domain-containing protein</fullName>
    </recommendedName>
</protein>
<name>A0ABN1FRD6_9ACTN</name>
<accession>A0ABN1FRD6</accession>
<dbReference type="Pfam" id="PF14016">
    <property type="entry name" value="DUF4232"/>
    <property type="match status" value="1"/>
</dbReference>
<reference evidence="3 4" key="1">
    <citation type="journal article" date="2019" name="Int. J. Syst. Evol. Microbiol.">
        <title>The Global Catalogue of Microorganisms (GCM) 10K type strain sequencing project: providing services to taxonomists for standard genome sequencing and annotation.</title>
        <authorList>
            <consortium name="The Broad Institute Genomics Platform"/>
            <consortium name="The Broad Institute Genome Sequencing Center for Infectious Disease"/>
            <person name="Wu L."/>
            <person name="Ma J."/>
        </authorList>
    </citation>
    <scope>NUCLEOTIDE SEQUENCE [LARGE SCALE GENOMIC DNA]</scope>
    <source>
        <strain evidence="3 4">JCM 5067</strain>
    </source>
</reference>
<feature type="compositionally biased region" description="Low complexity" evidence="1">
    <location>
        <begin position="67"/>
        <end position="86"/>
    </location>
</feature>
<dbReference type="InterPro" id="IPR025326">
    <property type="entry name" value="DUF4232"/>
</dbReference>
<dbReference type="EMBL" id="BAAACA010000014">
    <property type="protein sequence ID" value="GAA0596198.1"/>
    <property type="molecule type" value="Genomic_DNA"/>
</dbReference>
<evidence type="ECO:0000313" key="4">
    <source>
        <dbReference type="Proteomes" id="UP001500668"/>
    </source>
</evidence>
<proteinExistence type="predicted"/>